<keyword evidence="2" id="KW-1185">Reference proteome</keyword>
<dbReference type="PANTHER" id="PTHR45823">
    <property type="entry name" value="T-SNARE COILED-COIL HOMOLOGY DOMAIN-CONTAINING PROTEIN"/>
    <property type="match status" value="1"/>
</dbReference>
<proteinExistence type="predicted"/>
<comment type="caution">
    <text evidence="1">The sequence shown here is derived from an EMBL/GenBank/DDBJ whole genome shotgun (WGS) entry which is preliminary data.</text>
</comment>
<gene>
    <name evidence="1" type="ORF">NQ317_002767</name>
</gene>
<dbReference type="EMBL" id="JAPWTJ010001826">
    <property type="protein sequence ID" value="KAJ8969308.1"/>
    <property type="molecule type" value="Genomic_DNA"/>
</dbReference>
<name>A0ABQ9IYS9_9CUCU</name>
<dbReference type="Proteomes" id="UP001162164">
    <property type="component" value="Unassembled WGS sequence"/>
</dbReference>
<reference evidence="1" key="1">
    <citation type="journal article" date="2023" name="Insect Mol. Biol.">
        <title>Genome sequencing provides insights into the evolution of gene families encoding plant cell wall-degrading enzymes in longhorned beetles.</title>
        <authorList>
            <person name="Shin N.R."/>
            <person name="Okamura Y."/>
            <person name="Kirsch R."/>
            <person name="Pauchet Y."/>
        </authorList>
    </citation>
    <scope>NUCLEOTIDE SEQUENCE</scope>
    <source>
        <strain evidence="1">MMC_N1</strain>
    </source>
</reference>
<evidence type="ECO:0000313" key="2">
    <source>
        <dbReference type="Proteomes" id="UP001162164"/>
    </source>
</evidence>
<organism evidence="1 2">
    <name type="scientific">Molorchus minor</name>
    <dbReference type="NCBI Taxonomy" id="1323400"/>
    <lineage>
        <taxon>Eukaryota</taxon>
        <taxon>Metazoa</taxon>
        <taxon>Ecdysozoa</taxon>
        <taxon>Arthropoda</taxon>
        <taxon>Hexapoda</taxon>
        <taxon>Insecta</taxon>
        <taxon>Pterygota</taxon>
        <taxon>Neoptera</taxon>
        <taxon>Endopterygota</taxon>
        <taxon>Coleoptera</taxon>
        <taxon>Polyphaga</taxon>
        <taxon>Cucujiformia</taxon>
        <taxon>Chrysomeloidea</taxon>
        <taxon>Cerambycidae</taxon>
        <taxon>Lamiinae</taxon>
        <taxon>Monochamini</taxon>
        <taxon>Molorchus</taxon>
    </lineage>
</organism>
<sequence>MKQFDAAANVNNWLGVKKATALIVSLRGDALEILQTLNEVKHKNNEDISRNQKMNENLQQYEADITSIVYLAHPTSLLDFIEQLAVQVFIDGIQDFETQQVLRLARCKNFNEYNEKKSQGPQRTTRTPENIERVREALNRSPSRSARKHASELNINREAVRRILHKDLKFHPYKLQIVQQLKERDFEAQLPLPFDLCFEHPEERADIVKVYSSKLATRIYAIHDEPRKKLKFGSNRLKTRYDARSNNRGYQAVDEVWLNNPTIKKEDRPNSRSHGKALIILLRESTIWFIESNENPRRK</sequence>
<dbReference type="PANTHER" id="PTHR45823:SF1">
    <property type="entry name" value="T-SNARE COILED-COIL HOMOLOGY DOMAIN-CONTAINING PROTEIN"/>
    <property type="match status" value="1"/>
</dbReference>
<protein>
    <submittedName>
        <fullName evidence="1">Uncharacterized protein</fullName>
    </submittedName>
</protein>
<accession>A0ABQ9IYS9</accession>
<evidence type="ECO:0000313" key="1">
    <source>
        <dbReference type="EMBL" id="KAJ8969308.1"/>
    </source>
</evidence>